<evidence type="ECO:0000259" key="5">
    <source>
        <dbReference type="Pfam" id="PF25919"/>
    </source>
</evidence>
<dbReference type="GO" id="GO:0060003">
    <property type="term" value="P:copper ion export"/>
    <property type="evidence" value="ECO:0007669"/>
    <property type="project" value="TreeGrafter"/>
</dbReference>
<dbReference type="Pfam" id="PF25975">
    <property type="entry name" value="CzcB_C"/>
    <property type="match status" value="1"/>
</dbReference>
<dbReference type="Gene3D" id="6.10.140.730">
    <property type="match status" value="1"/>
</dbReference>
<feature type="domain" description="CusB-like three alpha-helical bundle" evidence="4">
    <location>
        <begin position="150"/>
        <end position="196"/>
    </location>
</feature>
<dbReference type="EMBL" id="AWFG01000063">
    <property type="protein sequence ID" value="KCZ55195.1"/>
    <property type="molecule type" value="Genomic_DNA"/>
</dbReference>
<comment type="similarity">
    <text evidence="1">Belongs to the membrane fusion protein (MFP) (TC 8.A.1) family.</text>
</comment>
<dbReference type="Gene3D" id="2.40.30.170">
    <property type="match status" value="1"/>
</dbReference>
<dbReference type="PATRIC" id="fig|1280947.3.peg.3140"/>
<dbReference type="InterPro" id="IPR006143">
    <property type="entry name" value="RND_pump_MFP"/>
</dbReference>
<organism evidence="8 9">
    <name type="scientific">Hyphomonas chukchiensis</name>
    <dbReference type="NCBI Taxonomy" id="1280947"/>
    <lineage>
        <taxon>Bacteria</taxon>
        <taxon>Pseudomonadati</taxon>
        <taxon>Pseudomonadota</taxon>
        <taxon>Alphaproteobacteria</taxon>
        <taxon>Hyphomonadales</taxon>
        <taxon>Hyphomonadaceae</taxon>
        <taxon>Hyphomonas</taxon>
    </lineage>
</organism>
<feature type="domain" description="Heavy metal binding" evidence="3">
    <location>
        <begin position="1"/>
        <end position="24"/>
    </location>
</feature>
<feature type="domain" description="CusB-like beta-barrel" evidence="6">
    <location>
        <begin position="236"/>
        <end position="309"/>
    </location>
</feature>
<accession>A0A062UGH1</accession>
<dbReference type="InterPro" id="IPR058790">
    <property type="entry name" value="BSH_CusB"/>
</dbReference>
<reference evidence="8 9" key="1">
    <citation type="journal article" date="2014" name="Antonie Van Leeuwenhoek">
        <title>Hyphomonas beringensis sp. nov. and Hyphomonas chukchiensis sp. nov., isolated from surface seawater of the Bering Sea and Chukchi Sea.</title>
        <authorList>
            <person name="Li C."/>
            <person name="Lai Q."/>
            <person name="Li G."/>
            <person name="Dong C."/>
            <person name="Wang J."/>
            <person name="Liao Y."/>
            <person name="Shao Z."/>
        </authorList>
    </citation>
    <scope>NUCLEOTIDE SEQUENCE [LARGE SCALE GENOMIC DNA]</scope>
    <source>
        <strain evidence="8 9">BH-BN04-4</strain>
    </source>
</reference>
<proteinExistence type="inferred from homology"/>
<dbReference type="Pfam" id="PF25869">
    <property type="entry name" value="3HB_CusB"/>
    <property type="match status" value="1"/>
</dbReference>
<evidence type="ECO:0000259" key="6">
    <source>
        <dbReference type="Pfam" id="PF25954"/>
    </source>
</evidence>
<dbReference type="NCBIfam" id="TIGR01730">
    <property type="entry name" value="RND_mfp"/>
    <property type="match status" value="1"/>
</dbReference>
<feature type="domain" description="CzcB-like C-terminal circularly permuted SH3-like" evidence="7">
    <location>
        <begin position="318"/>
        <end position="377"/>
    </location>
</feature>
<dbReference type="InterPro" id="IPR051909">
    <property type="entry name" value="MFP_Cation_Efflux"/>
</dbReference>
<sequence>MHPHYISTDADGTCPICGMDLIPAKATPTAGKGKGDVLYYKNPMGLADTSPVPKKDSMGMDYIPVYDEPAAGSGITVPSEMLQTMGVRTARAQYASFGRTVRAYGNVQSNERTESASTSRLEGWIESLTVRAEGDAVRPGALLYRIYSPDLIAAQKDYLASVKIGNDARIASVRQRLRSLGMQPATIAQLASTGQLIERVPVYAETGGIVKSLDIREGDYVKPGTPVLRLQSYSDVWVIASVAEKDLPFIDTGLPVSLSIPSAPEAAGKGQVDYIYPTIDPKTRTAQVRILVDNASGALRPGAYADISFDLGGEARLSVPSEAVLRDSSGAHVVVALGDGKFDARAVQTGVSAQGLTEILQGVRADEEVVASGQFLLDSEVSLREGLAKLSGPTAGGNPDTPLDELVTDSGTLAEIDHLTDMALYFYEALTEGYQIDPTFLAPAIQTGDALGVRFSGTRLAPVLEGAVTALMSTTDATDEVTTRNALAALMTALDPWLMEGAPAHYRDAGLAFYRETETGRAWLQQGSEPTNPYGTAQAEKIAWPDPMNMNMSDMSEVPQ</sequence>
<keyword evidence="9" id="KW-1185">Reference proteome</keyword>
<dbReference type="STRING" id="1280947.HY30_08505"/>
<evidence type="ECO:0000313" key="8">
    <source>
        <dbReference type="EMBL" id="KCZ55195.1"/>
    </source>
</evidence>
<dbReference type="InterPro" id="IPR058792">
    <property type="entry name" value="Beta-barrel_RND_2"/>
</dbReference>
<dbReference type="Gene3D" id="2.40.420.20">
    <property type="match status" value="1"/>
</dbReference>
<dbReference type="InterPro" id="IPR058649">
    <property type="entry name" value="CzcB_C"/>
</dbReference>
<protein>
    <submittedName>
        <fullName evidence="8">Uncharacterized protein</fullName>
    </submittedName>
</protein>
<dbReference type="Pfam" id="PF25954">
    <property type="entry name" value="Beta-barrel_RND_2"/>
    <property type="match status" value="1"/>
</dbReference>
<dbReference type="Gene3D" id="2.40.50.100">
    <property type="match status" value="1"/>
</dbReference>
<dbReference type="eggNOG" id="COG0845">
    <property type="taxonomic scope" value="Bacteria"/>
</dbReference>
<keyword evidence="2" id="KW-0813">Transport</keyword>
<evidence type="ECO:0000256" key="1">
    <source>
        <dbReference type="ARBA" id="ARBA00009477"/>
    </source>
</evidence>
<evidence type="ECO:0000259" key="4">
    <source>
        <dbReference type="Pfam" id="PF25869"/>
    </source>
</evidence>
<dbReference type="PANTHER" id="PTHR30097:SF15">
    <property type="entry name" value="CATION EFFLUX SYSTEM PROTEIN CUSB"/>
    <property type="match status" value="1"/>
</dbReference>
<dbReference type="InterPro" id="IPR058791">
    <property type="entry name" value="3HB_CusB"/>
</dbReference>
<evidence type="ECO:0000259" key="7">
    <source>
        <dbReference type="Pfam" id="PF25975"/>
    </source>
</evidence>
<dbReference type="Pfam" id="PF25919">
    <property type="entry name" value="BSH_CusB"/>
    <property type="match status" value="1"/>
</dbReference>
<dbReference type="Pfam" id="PF19335">
    <property type="entry name" value="HMBD"/>
    <property type="match status" value="1"/>
</dbReference>
<evidence type="ECO:0000259" key="3">
    <source>
        <dbReference type="Pfam" id="PF19335"/>
    </source>
</evidence>
<feature type="domain" description="CusB-like barrel-sandwich hybrid" evidence="5">
    <location>
        <begin position="119"/>
        <end position="231"/>
    </location>
</feature>
<dbReference type="GO" id="GO:0030288">
    <property type="term" value="C:outer membrane-bounded periplasmic space"/>
    <property type="evidence" value="ECO:0007669"/>
    <property type="project" value="TreeGrafter"/>
</dbReference>
<dbReference type="SUPFAM" id="SSF111369">
    <property type="entry name" value="HlyD-like secretion proteins"/>
    <property type="match status" value="1"/>
</dbReference>
<evidence type="ECO:0000256" key="2">
    <source>
        <dbReference type="ARBA" id="ARBA00022448"/>
    </source>
</evidence>
<dbReference type="Proteomes" id="UP000027190">
    <property type="component" value="Unassembled WGS sequence"/>
</dbReference>
<dbReference type="FunFam" id="2.40.30.170:FF:000010">
    <property type="entry name" value="Efflux RND transporter periplasmic adaptor subunit"/>
    <property type="match status" value="1"/>
</dbReference>
<dbReference type="GO" id="GO:0022857">
    <property type="term" value="F:transmembrane transporter activity"/>
    <property type="evidence" value="ECO:0007669"/>
    <property type="project" value="InterPro"/>
</dbReference>
<dbReference type="GO" id="GO:0015679">
    <property type="term" value="P:plasma membrane copper ion transport"/>
    <property type="evidence" value="ECO:0007669"/>
    <property type="project" value="TreeGrafter"/>
</dbReference>
<dbReference type="PANTHER" id="PTHR30097">
    <property type="entry name" value="CATION EFFLUX SYSTEM PROTEIN CUSB"/>
    <property type="match status" value="1"/>
</dbReference>
<dbReference type="GO" id="GO:0016020">
    <property type="term" value="C:membrane"/>
    <property type="evidence" value="ECO:0007669"/>
    <property type="project" value="InterPro"/>
</dbReference>
<gene>
    <name evidence="8" type="ORF">HY30_08505</name>
</gene>
<dbReference type="GO" id="GO:0046914">
    <property type="term" value="F:transition metal ion binding"/>
    <property type="evidence" value="ECO:0007669"/>
    <property type="project" value="TreeGrafter"/>
</dbReference>
<comment type="caution">
    <text evidence="8">The sequence shown here is derived from an EMBL/GenBank/DDBJ whole genome shotgun (WGS) entry which is preliminary data.</text>
</comment>
<dbReference type="AlphaFoldDB" id="A0A062UGH1"/>
<evidence type="ECO:0000313" key="9">
    <source>
        <dbReference type="Proteomes" id="UP000027190"/>
    </source>
</evidence>
<dbReference type="InterPro" id="IPR045800">
    <property type="entry name" value="HMBD"/>
</dbReference>
<name>A0A062UGH1_9PROT</name>